<name>A0A5C3QTE0_9AGAR</name>
<organism evidence="2 3">
    <name type="scientific">Pterulicium gracile</name>
    <dbReference type="NCBI Taxonomy" id="1884261"/>
    <lineage>
        <taxon>Eukaryota</taxon>
        <taxon>Fungi</taxon>
        <taxon>Dikarya</taxon>
        <taxon>Basidiomycota</taxon>
        <taxon>Agaricomycotina</taxon>
        <taxon>Agaricomycetes</taxon>
        <taxon>Agaricomycetidae</taxon>
        <taxon>Agaricales</taxon>
        <taxon>Pleurotineae</taxon>
        <taxon>Pterulaceae</taxon>
        <taxon>Pterulicium</taxon>
    </lineage>
</organism>
<feature type="compositionally biased region" description="Polar residues" evidence="1">
    <location>
        <begin position="36"/>
        <end position="55"/>
    </location>
</feature>
<proteinExistence type="predicted"/>
<protein>
    <submittedName>
        <fullName evidence="2">Uncharacterized protein</fullName>
    </submittedName>
</protein>
<gene>
    <name evidence="2" type="ORF">BDV98DRAFT_562588</name>
</gene>
<sequence length="64" mass="6871">MTSDASLSASPVSGTSLDPCLAQQPEHSPRHRLQPFSATVNSRTLTPATQTSRPSARTLFPQLH</sequence>
<dbReference type="Proteomes" id="UP000305067">
    <property type="component" value="Unassembled WGS sequence"/>
</dbReference>
<accession>A0A5C3QTE0</accession>
<reference evidence="2 3" key="1">
    <citation type="journal article" date="2019" name="Nat. Ecol. Evol.">
        <title>Megaphylogeny resolves global patterns of mushroom evolution.</title>
        <authorList>
            <person name="Varga T."/>
            <person name="Krizsan K."/>
            <person name="Foldi C."/>
            <person name="Dima B."/>
            <person name="Sanchez-Garcia M."/>
            <person name="Sanchez-Ramirez S."/>
            <person name="Szollosi G.J."/>
            <person name="Szarkandi J.G."/>
            <person name="Papp V."/>
            <person name="Albert L."/>
            <person name="Andreopoulos W."/>
            <person name="Angelini C."/>
            <person name="Antonin V."/>
            <person name="Barry K.W."/>
            <person name="Bougher N.L."/>
            <person name="Buchanan P."/>
            <person name="Buyck B."/>
            <person name="Bense V."/>
            <person name="Catcheside P."/>
            <person name="Chovatia M."/>
            <person name="Cooper J."/>
            <person name="Damon W."/>
            <person name="Desjardin D."/>
            <person name="Finy P."/>
            <person name="Geml J."/>
            <person name="Haridas S."/>
            <person name="Hughes K."/>
            <person name="Justo A."/>
            <person name="Karasinski D."/>
            <person name="Kautmanova I."/>
            <person name="Kiss B."/>
            <person name="Kocsube S."/>
            <person name="Kotiranta H."/>
            <person name="LaButti K.M."/>
            <person name="Lechner B.E."/>
            <person name="Liimatainen K."/>
            <person name="Lipzen A."/>
            <person name="Lukacs Z."/>
            <person name="Mihaltcheva S."/>
            <person name="Morgado L.N."/>
            <person name="Niskanen T."/>
            <person name="Noordeloos M.E."/>
            <person name="Ohm R.A."/>
            <person name="Ortiz-Santana B."/>
            <person name="Ovrebo C."/>
            <person name="Racz N."/>
            <person name="Riley R."/>
            <person name="Savchenko A."/>
            <person name="Shiryaev A."/>
            <person name="Soop K."/>
            <person name="Spirin V."/>
            <person name="Szebenyi C."/>
            <person name="Tomsovsky M."/>
            <person name="Tulloss R.E."/>
            <person name="Uehling J."/>
            <person name="Grigoriev I.V."/>
            <person name="Vagvolgyi C."/>
            <person name="Papp T."/>
            <person name="Martin F.M."/>
            <person name="Miettinen O."/>
            <person name="Hibbett D.S."/>
            <person name="Nagy L.G."/>
        </authorList>
    </citation>
    <scope>NUCLEOTIDE SEQUENCE [LARGE SCALE GENOMIC DNA]</scope>
    <source>
        <strain evidence="2 3">CBS 309.79</strain>
    </source>
</reference>
<evidence type="ECO:0000256" key="1">
    <source>
        <dbReference type="SAM" id="MobiDB-lite"/>
    </source>
</evidence>
<evidence type="ECO:0000313" key="2">
    <source>
        <dbReference type="EMBL" id="TFL04638.1"/>
    </source>
</evidence>
<evidence type="ECO:0000313" key="3">
    <source>
        <dbReference type="Proteomes" id="UP000305067"/>
    </source>
</evidence>
<dbReference type="AlphaFoldDB" id="A0A5C3QTE0"/>
<feature type="region of interest" description="Disordered" evidence="1">
    <location>
        <begin position="1"/>
        <end position="64"/>
    </location>
</feature>
<dbReference type="EMBL" id="ML178818">
    <property type="protein sequence ID" value="TFL04638.1"/>
    <property type="molecule type" value="Genomic_DNA"/>
</dbReference>
<keyword evidence="3" id="KW-1185">Reference proteome</keyword>
<feature type="compositionally biased region" description="Polar residues" evidence="1">
    <location>
        <begin position="1"/>
        <end position="16"/>
    </location>
</feature>